<dbReference type="GO" id="GO:0015105">
    <property type="term" value="F:arsenite transmembrane transporter activity"/>
    <property type="evidence" value="ECO:0007669"/>
    <property type="project" value="TreeGrafter"/>
</dbReference>
<dbReference type="InterPro" id="IPR002657">
    <property type="entry name" value="BilAc:Na_symport/Acr3"/>
</dbReference>
<dbReference type="GO" id="GO:0005886">
    <property type="term" value="C:plasma membrane"/>
    <property type="evidence" value="ECO:0007669"/>
    <property type="project" value="UniProtKB-SubCell"/>
</dbReference>
<dbReference type="EMBL" id="GL996506">
    <property type="protein sequence ID" value="EGW29997.1"/>
    <property type="molecule type" value="Genomic_DNA"/>
</dbReference>
<dbReference type="AlphaFoldDB" id="G3AVV2"/>
<reference evidence="9 10" key="1">
    <citation type="journal article" date="2011" name="Proc. Natl. Acad. Sci. U.S.A.">
        <title>Comparative genomics of xylose-fermenting fungi for enhanced biofuel production.</title>
        <authorList>
            <person name="Wohlbach D.J."/>
            <person name="Kuo A."/>
            <person name="Sato T.K."/>
            <person name="Potts K.M."/>
            <person name="Salamov A.A."/>
            <person name="LaButti K.M."/>
            <person name="Sun H."/>
            <person name="Clum A."/>
            <person name="Pangilinan J.L."/>
            <person name="Lindquist E.A."/>
            <person name="Lucas S."/>
            <person name="Lapidus A."/>
            <person name="Jin M."/>
            <person name="Gunawan C."/>
            <person name="Balan V."/>
            <person name="Dale B.E."/>
            <person name="Jeffries T.W."/>
            <person name="Zinkel R."/>
            <person name="Barry K.W."/>
            <person name="Grigoriev I.V."/>
            <person name="Gasch A.P."/>
        </authorList>
    </citation>
    <scope>NUCLEOTIDE SEQUENCE [LARGE SCALE GENOMIC DNA]</scope>
    <source>
        <strain evidence="10">NRRL Y-27907 / 11-Y1</strain>
    </source>
</reference>
<dbReference type="RefSeq" id="XP_007377763.1">
    <property type="nucleotide sequence ID" value="XM_007377701.1"/>
</dbReference>
<evidence type="ECO:0000256" key="6">
    <source>
        <dbReference type="ARBA" id="ARBA00022989"/>
    </source>
</evidence>
<keyword evidence="5 8" id="KW-0812">Transmembrane</keyword>
<evidence type="ECO:0000256" key="5">
    <source>
        <dbReference type="ARBA" id="ARBA00022692"/>
    </source>
</evidence>
<sequence length="286" mass="32468">MLAFAWLVLFNYDEYRTGIIMIGIARCIAMVLLWNEIALGDNTLCAVLVLINSLLQVVLYAPYQLFFCYIISGDPIPIDSGVSYSIVAKSVAFFLGVPLGFGIIIRFVLRYFKVYDKLMPFISPWALIGLLYTIIVIFIDKGKEFIDEVGTAFLCFIPLTLYFIICWFVTFFGLKWMSKPLKAQYDERKRLLCGCEEKIEKHPTKWKSACSANYSQIVTQSFTAASNNFELSLAIAISIYGSGSKQAIAATFGPLLEVPILLLLTFVARYFRTKFIWVDVEDEEEP</sequence>
<accession>G3AVV2</accession>
<evidence type="ECO:0000256" key="4">
    <source>
        <dbReference type="ARBA" id="ARBA00022475"/>
    </source>
</evidence>
<dbReference type="STRING" id="619300.G3AVV2"/>
<protein>
    <submittedName>
        <fullName evidence="9">Uncharacterized protein</fullName>
    </submittedName>
</protein>
<feature type="transmembrane region" description="Helical" evidence="8">
    <location>
        <begin position="46"/>
        <end position="72"/>
    </location>
</feature>
<feature type="transmembrane region" description="Helical" evidence="8">
    <location>
        <begin position="84"/>
        <end position="109"/>
    </location>
</feature>
<evidence type="ECO:0000256" key="1">
    <source>
        <dbReference type="ARBA" id="ARBA00004651"/>
    </source>
</evidence>
<gene>
    <name evidence="9" type="ORF">SPAPADRAFT_63623</name>
</gene>
<evidence type="ECO:0000313" key="9">
    <source>
        <dbReference type="EMBL" id="EGW29997.1"/>
    </source>
</evidence>
<feature type="transmembrane region" description="Helical" evidence="8">
    <location>
        <begin position="121"/>
        <end position="139"/>
    </location>
</feature>
<dbReference type="GO" id="GO:0015297">
    <property type="term" value="F:antiporter activity"/>
    <property type="evidence" value="ECO:0007669"/>
    <property type="project" value="InterPro"/>
</dbReference>
<keyword evidence="3" id="KW-0813">Transport</keyword>
<keyword evidence="4" id="KW-1003">Cell membrane</keyword>
<comment type="similarity">
    <text evidence="2">Belongs to the arsenical resistance-3 (ACR3) (TC 2.A.59) family.</text>
</comment>
<keyword evidence="10" id="KW-1185">Reference proteome</keyword>
<dbReference type="Gene3D" id="1.20.1530.20">
    <property type="match status" value="1"/>
</dbReference>
<feature type="transmembrane region" description="Helical" evidence="8">
    <location>
        <begin position="15"/>
        <end position="34"/>
    </location>
</feature>
<dbReference type="FunCoup" id="G3AVV2">
    <property type="interactions" value="16"/>
</dbReference>
<name>G3AVV2_SPAPN</name>
<keyword evidence="6 8" id="KW-1133">Transmembrane helix</keyword>
<proteinExistence type="inferred from homology"/>
<dbReference type="InterPro" id="IPR038770">
    <property type="entry name" value="Na+/solute_symporter_sf"/>
</dbReference>
<dbReference type="Proteomes" id="UP000000709">
    <property type="component" value="Unassembled WGS sequence"/>
</dbReference>
<evidence type="ECO:0000256" key="2">
    <source>
        <dbReference type="ARBA" id="ARBA00010110"/>
    </source>
</evidence>
<evidence type="ECO:0000256" key="7">
    <source>
        <dbReference type="ARBA" id="ARBA00023136"/>
    </source>
</evidence>
<keyword evidence="7 8" id="KW-0472">Membrane</keyword>
<comment type="subcellular location">
    <subcellularLocation>
        <location evidence="1">Cell membrane</location>
        <topology evidence="1">Multi-pass membrane protein</topology>
    </subcellularLocation>
</comment>
<evidence type="ECO:0000256" key="8">
    <source>
        <dbReference type="SAM" id="Phobius"/>
    </source>
</evidence>
<dbReference type="KEGG" id="spaa:SPAPADRAFT_63623"/>
<evidence type="ECO:0000256" key="3">
    <source>
        <dbReference type="ARBA" id="ARBA00022448"/>
    </source>
</evidence>
<dbReference type="InterPro" id="IPR004706">
    <property type="entry name" value="Arsenical-R_Acr3"/>
</dbReference>
<dbReference type="Pfam" id="PF01758">
    <property type="entry name" value="SBF"/>
    <property type="match status" value="1"/>
</dbReference>
<dbReference type="OrthoDB" id="187348at2759"/>
<organism evidence="10">
    <name type="scientific">Spathaspora passalidarum (strain NRRL Y-27907 / 11-Y1)</name>
    <dbReference type="NCBI Taxonomy" id="619300"/>
    <lineage>
        <taxon>Eukaryota</taxon>
        <taxon>Fungi</taxon>
        <taxon>Dikarya</taxon>
        <taxon>Ascomycota</taxon>
        <taxon>Saccharomycotina</taxon>
        <taxon>Pichiomycetes</taxon>
        <taxon>Debaryomycetaceae</taxon>
        <taxon>Spathaspora</taxon>
    </lineage>
</organism>
<dbReference type="OMA" id="WIFIRQV"/>
<dbReference type="GO" id="GO:0015104">
    <property type="term" value="F:antimonite transmembrane transporter activity"/>
    <property type="evidence" value="ECO:0007669"/>
    <property type="project" value="TreeGrafter"/>
</dbReference>
<dbReference type="eggNOG" id="ENOG502QPKH">
    <property type="taxonomic scope" value="Eukaryota"/>
</dbReference>
<evidence type="ECO:0000313" key="10">
    <source>
        <dbReference type="Proteomes" id="UP000000709"/>
    </source>
</evidence>
<dbReference type="HOGENOM" id="CLU_022869_0_1_1"/>
<dbReference type="PANTHER" id="PTHR43057:SF1">
    <property type="entry name" value="ARSENICAL-RESISTANCE PROTEIN 3"/>
    <property type="match status" value="1"/>
</dbReference>
<dbReference type="PANTHER" id="PTHR43057">
    <property type="entry name" value="ARSENITE EFFLUX TRANSPORTER"/>
    <property type="match status" value="1"/>
</dbReference>
<feature type="transmembrane region" description="Helical" evidence="8">
    <location>
        <begin position="151"/>
        <end position="174"/>
    </location>
</feature>
<feature type="transmembrane region" description="Helical" evidence="8">
    <location>
        <begin position="247"/>
        <end position="271"/>
    </location>
</feature>
<dbReference type="GeneID" id="18874836"/>
<dbReference type="InParanoid" id="G3AVV2"/>